<gene>
    <name evidence="1" type="ORF">CEXT_797451</name>
</gene>
<dbReference type="Proteomes" id="UP001054945">
    <property type="component" value="Unassembled WGS sequence"/>
</dbReference>
<keyword evidence="2" id="KW-1185">Reference proteome</keyword>
<protein>
    <submittedName>
        <fullName evidence="1">Uncharacterized protein</fullName>
    </submittedName>
</protein>
<evidence type="ECO:0000313" key="2">
    <source>
        <dbReference type="Proteomes" id="UP001054945"/>
    </source>
</evidence>
<proteinExistence type="predicted"/>
<sequence>MMMEQLVHVGRRVDRWKKGEFSSRAIRLGWKPATKAAGATRCYRKVEALPYALITATFVLFKVGKRKLLLIMAVAAGKNRASVFREAKREAGFQMIYWNKEKFCRTLVPKSVGQ</sequence>
<dbReference type="EMBL" id="BPLR01009314">
    <property type="protein sequence ID" value="GIY31038.1"/>
    <property type="molecule type" value="Genomic_DNA"/>
</dbReference>
<reference evidence="1 2" key="1">
    <citation type="submission" date="2021-06" db="EMBL/GenBank/DDBJ databases">
        <title>Caerostris extrusa draft genome.</title>
        <authorList>
            <person name="Kono N."/>
            <person name="Arakawa K."/>
        </authorList>
    </citation>
    <scope>NUCLEOTIDE SEQUENCE [LARGE SCALE GENOMIC DNA]</scope>
</reference>
<organism evidence="1 2">
    <name type="scientific">Caerostris extrusa</name>
    <name type="common">Bark spider</name>
    <name type="synonym">Caerostris bankana</name>
    <dbReference type="NCBI Taxonomy" id="172846"/>
    <lineage>
        <taxon>Eukaryota</taxon>
        <taxon>Metazoa</taxon>
        <taxon>Ecdysozoa</taxon>
        <taxon>Arthropoda</taxon>
        <taxon>Chelicerata</taxon>
        <taxon>Arachnida</taxon>
        <taxon>Araneae</taxon>
        <taxon>Araneomorphae</taxon>
        <taxon>Entelegynae</taxon>
        <taxon>Araneoidea</taxon>
        <taxon>Araneidae</taxon>
        <taxon>Caerostris</taxon>
    </lineage>
</organism>
<name>A0AAV4SGP2_CAEEX</name>
<evidence type="ECO:0000313" key="1">
    <source>
        <dbReference type="EMBL" id="GIY31038.1"/>
    </source>
</evidence>
<accession>A0AAV4SGP2</accession>
<dbReference type="AlphaFoldDB" id="A0AAV4SGP2"/>
<comment type="caution">
    <text evidence="1">The sequence shown here is derived from an EMBL/GenBank/DDBJ whole genome shotgun (WGS) entry which is preliminary data.</text>
</comment>